<evidence type="ECO:0000313" key="2">
    <source>
        <dbReference type="Proteomes" id="UP001403385"/>
    </source>
</evidence>
<organism evidence="1 2">
    <name type="scientific">Rapidithrix thailandica</name>
    <dbReference type="NCBI Taxonomy" id="413964"/>
    <lineage>
        <taxon>Bacteria</taxon>
        <taxon>Pseudomonadati</taxon>
        <taxon>Bacteroidota</taxon>
        <taxon>Cytophagia</taxon>
        <taxon>Cytophagales</taxon>
        <taxon>Flammeovirgaceae</taxon>
        <taxon>Rapidithrix</taxon>
    </lineage>
</organism>
<dbReference type="Proteomes" id="UP001403385">
    <property type="component" value="Unassembled WGS sequence"/>
</dbReference>
<reference evidence="1 2" key="1">
    <citation type="submission" date="2024-04" db="EMBL/GenBank/DDBJ databases">
        <title>Novel genus in family Flammeovirgaceae.</title>
        <authorList>
            <person name="Nguyen T.H."/>
            <person name="Vuong T.Q."/>
            <person name="Le H."/>
            <person name="Kim S.-G."/>
        </authorList>
    </citation>
    <scope>NUCLEOTIDE SEQUENCE [LARGE SCALE GENOMIC DNA]</scope>
    <source>
        <strain evidence="1 2">JCM 23209</strain>
    </source>
</reference>
<evidence type="ECO:0000313" key="1">
    <source>
        <dbReference type="EMBL" id="MEN7546339.1"/>
    </source>
</evidence>
<accession>A0AAW9S097</accession>
<gene>
    <name evidence="1" type="ORF">AAG747_00375</name>
</gene>
<dbReference type="EMBL" id="JBDKWZ010000001">
    <property type="protein sequence ID" value="MEN7546339.1"/>
    <property type="molecule type" value="Genomic_DNA"/>
</dbReference>
<evidence type="ECO:0008006" key="3">
    <source>
        <dbReference type="Google" id="ProtNLM"/>
    </source>
</evidence>
<comment type="caution">
    <text evidence="1">The sequence shown here is derived from an EMBL/GenBank/DDBJ whole genome shotgun (WGS) entry which is preliminary data.</text>
</comment>
<keyword evidence="2" id="KW-1185">Reference proteome</keyword>
<dbReference type="RefSeq" id="WP_346819127.1">
    <property type="nucleotide sequence ID" value="NZ_JBDKWZ010000001.1"/>
</dbReference>
<sequence length="130" mass="14732">MKTVTIKDESLTGQLISEIEVALENERITVKELITARVYAEVEAYNQKLPEYFNGLVQPNDAEKTLNGYKLKQKRTIDPEKQVYIAWDAFQKNGYFVLVDDEQAESLEQEVLISDSTSISFVKLTPLVGG</sequence>
<name>A0AAW9S097_9BACT</name>
<dbReference type="AlphaFoldDB" id="A0AAW9S097"/>
<proteinExistence type="predicted"/>
<protein>
    <recommendedName>
        <fullName evidence="3">Phage protein</fullName>
    </recommendedName>
</protein>